<accession>A0A1F5ZHA0</accession>
<comment type="caution">
    <text evidence="1">The sequence shown here is derived from an EMBL/GenBank/DDBJ whole genome shotgun (WGS) entry which is preliminary data.</text>
</comment>
<sequence length="191" mass="21259">MAGTPESTPESIKRLAGVDVSAHPARVHYEEDFQGVNGGITAREAGVPYKYFYFDYQTSQPDGANAPNIEASSILVMDPAQIEDNHWGTIRVRITHEETYREVNIRASIKAGTKVEIEYFETANHASTTIAMREGTESVHCALVQYGENTVLTRGEEVDPQVSELAIGIFTDLMQRTQQMIDSGFERRTQS</sequence>
<name>A0A1F5ZHA0_9BACT</name>
<organism evidence="1 2">
    <name type="scientific">Candidatus Gottesmanbacteria bacterium RBG_13_45_10</name>
    <dbReference type="NCBI Taxonomy" id="1798370"/>
    <lineage>
        <taxon>Bacteria</taxon>
        <taxon>Candidatus Gottesmaniibacteriota</taxon>
    </lineage>
</organism>
<dbReference type="Proteomes" id="UP000177268">
    <property type="component" value="Unassembled WGS sequence"/>
</dbReference>
<evidence type="ECO:0000313" key="1">
    <source>
        <dbReference type="EMBL" id="OGG11820.1"/>
    </source>
</evidence>
<dbReference type="AlphaFoldDB" id="A0A1F5ZHA0"/>
<proteinExistence type="predicted"/>
<evidence type="ECO:0000313" key="2">
    <source>
        <dbReference type="Proteomes" id="UP000177268"/>
    </source>
</evidence>
<dbReference type="STRING" id="1798370.A2Z00_03785"/>
<dbReference type="EMBL" id="MFIZ01000014">
    <property type="protein sequence ID" value="OGG11820.1"/>
    <property type="molecule type" value="Genomic_DNA"/>
</dbReference>
<reference evidence="1 2" key="1">
    <citation type="journal article" date="2016" name="Nat. Commun.">
        <title>Thousands of microbial genomes shed light on interconnected biogeochemical processes in an aquifer system.</title>
        <authorList>
            <person name="Anantharaman K."/>
            <person name="Brown C.T."/>
            <person name="Hug L.A."/>
            <person name="Sharon I."/>
            <person name="Castelle C.J."/>
            <person name="Probst A.J."/>
            <person name="Thomas B.C."/>
            <person name="Singh A."/>
            <person name="Wilkins M.J."/>
            <person name="Karaoz U."/>
            <person name="Brodie E.L."/>
            <person name="Williams K.H."/>
            <person name="Hubbard S.S."/>
            <person name="Banfield J.F."/>
        </authorList>
    </citation>
    <scope>NUCLEOTIDE SEQUENCE [LARGE SCALE GENOMIC DNA]</scope>
</reference>
<protein>
    <submittedName>
        <fullName evidence="1">Uncharacterized protein</fullName>
    </submittedName>
</protein>
<gene>
    <name evidence="1" type="ORF">A2Z00_03785</name>
</gene>